<dbReference type="Pfam" id="PF20221">
    <property type="entry name" value="DUF6580"/>
    <property type="match status" value="1"/>
</dbReference>
<gene>
    <name evidence="2" type="ORF">MNBD_GAMMA06-10</name>
</gene>
<evidence type="ECO:0008006" key="3">
    <source>
        <dbReference type="Google" id="ProtNLM"/>
    </source>
</evidence>
<organism evidence="2">
    <name type="scientific">hydrothermal vent metagenome</name>
    <dbReference type="NCBI Taxonomy" id="652676"/>
    <lineage>
        <taxon>unclassified sequences</taxon>
        <taxon>metagenomes</taxon>
        <taxon>ecological metagenomes</taxon>
    </lineage>
</organism>
<evidence type="ECO:0000313" key="2">
    <source>
        <dbReference type="EMBL" id="VAW54091.1"/>
    </source>
</evidence>
<dbReference type="AlphaFoldDB" id="A0A3B0WFM0"/>
<evidence type="ECO:0000256" key="1">
    <source>
        <dbReference type="SAM" id="Phobius"/>
    </source>
</evidence>
<feature type="transmembrane region" description="Helical" evidence="1">
    <location>
        <begin position="102"/>
        <end position="122"/>
    </location>
</feature>
<name>A0A3B0WFM0_9ZZZZ</name>
<feature type="transmembrane region" description="Helical" evidence="1">
    <location>
        <begin position="142"/>
        <end position="164"/>
    </location>
</feature>
<feature type="transmembrane region" description="Helical" evidence="1">
    <location>
        <begin position="6"/>
        <end position="26"/>
    </location>
</feature>
<sequence>MRTQDLKLQLITISGIIFALAIFRLLPHLPNVSPVAAMALFGGAYFADKRMAFVVPFVALFLSDLVLGLHNSMIFVYAGFALTVAIGILLKNRISMTNTAFVMVVSSLLFFLLTNFGAWMTSGIYPQSFEGLLQSYVAGIPFFQNSLLGNLMFAAIIFGGYHLLQENVAVFKKQL</sequence>
<dbReference type="InterPro" id="IPR046487">
    <property type="entry name" value="DUF6580"/>
</dbReference>
<proteinExistence type="predicted"/>
<accession>A0A3B0WFM0</accession>
<keyword evidence="1" id="KW-0812">Transmembrane</keyword>
<keyword evidence="1" id="KW-1133">Transmembrane helix</keyword>
<protein>
    <recommendedName>
        <fullName evidence="3">Rod shape-determining protein MreD</fullName>
    </recommendedName>
</protein>
<feature type="transmembrane region" description="Helical" evidence="1">
    <location>
        <begin position="74"/>
        <end position="90"/>
    </location>
</feature>
<dbReference type="EMBL" id="UOFD01000071">
    <property type="protein sequence ID" value="VAW54091.1"/>
    <property type="molecule type" value="Genomic_DNA"/>
</dbReference>
<reference evidence="2" key="1">
    <citation type="submission" date="2018-06" db="EMBL/GenBank/DDBJ databases">
        <authorList>
            <person name="Zhirakovskaya E."/>
        </authorList>
    </citation>
    <scope>NUCLEOTIDE SEQUENCE</scope>
</reference>
<keyword evidence="1" id="KW-0472">Membrane</keyword>